<sequence length="714" mass="81611">MRITKQTLPLFNEMYELKFSEDAMDKAFTVQEEAADNLRKLKKDFSTTCVGTIDLIISNGLNQITHTMYISKDWNGSLDVKSLSLNKKDEKDSESLTPTEFYFQFNPTGLCGQKGGHHLVHLKTKTMDPIQLYNFLENLHFCNQIGTKVMSKKEFTTFDKEKIYDDLSWFLEISSGPSMLEKIKADTAIDGSINTTQKLDSNVEDLKEVCSWLMPKSKVTEVGGNSCEDMTSASCSSENAVGYIEYIFEKDNYRLGILNTHTKDYWGRGDSRRLFLLGHKDELFNYADVGRISLLGRGSGHYASPLEIDNVLGRVIFTEDVVLPTGEALDWVTRQVTGENTTLLDASQLKLSVKKFSESVRRQNEEAEEKKLLEAKLQDKIKSLDTGKKILLNGMTIEKTKLEYEGQILSRSDPKDWVTKLLADLTRMYRFDDINWDSVFDMFIASASYNTSKGQIGDVKFDLVFEETTNRVNVISTKTYINKKRINKNEVHDCLRRAVCYTEQEDFDEFLTNVSQCSLKFHRYLQIGLDFSVRGMRHNEGFSFKLPLERKKNLMYIVLEDSEFKIRDTNRLINMQGIQDLGEIMDVLLGDKVIEGLTVEDAKRVLKLAKIEFQDAITKSKVLLEETEKALKIKIQTNIQMDGSSVKEGYIVNGKLRQYVVATTDRCEVYEYPSGRYICIVDKSTAQAGKDKLINRLYALTNDQALAKDIHTLK</sequence>
<comment type="caution">
    <text evidence="1">The sequence shown here is derived from an EMBL/GenBank/DDBJ whole genome shotgun (WGS) entry which is preliminary data.</text>
</comment>
<evidence type="ECO:0000313" key="1">
    <source>
        <dbReference type="EMBL" id="KKM93330.1"/>
    </source>
</evidence>
<name>A0A0F9NWV4_9ZZZZ</name>
<dbReference type="AlphaFoldDB" id="A0A0F9NWV4"/>
<accession>A0A0F9NWV4</accession>
<gene>
    <name evidence="1" type="ORF">LCGC14_1209450</name>
</gene>
<protein>
    <submittedName>
        <fullName evidence="1">Uncharacterized protein</fullName>
    </submittedName>
</protein>
<dbReference type="EMBL" id="LAZR01006280">
    <property type="protein sequence ID" value="KKM93330.1"/>
    <property type="molecule type" value="Genomic_DNA"/>
</dbReference>
<proteinExistence type="predicted"/>
<organism evidence="1">
    <name type="scientific">marine sediment metagenome</name>
    <dbReference type="NCBI Taxonomy" id="412755"/>
    <lineage>
        <taxon>unclassified sequences</taxon>
        <taxon>metagenomes</taxon>
        <taxon>ecological metagenomes</taxon>
    </lineage>
</organism>
<reference evidence="1" key="1">
    <citation type="journal article" date="2015" name="Nature">
        <title>Complex archaea that bridge the gap between prokaryotes and eukaryotes.</title>
        <authorList>
            <person name="Spang A."/>
            <person name="Saw J.H."/>
            <person name="Jorgensen S.L."/>
            <person name="Zaremba-Niedzwiedzka K."/>
            <person name="Martijn J."/>
            <person name="Lind A.E."/>
            <person name="van Eijk R."/>
            <person name="Schleper C."/>
            <person name="Guy L."/>
            <person name="Ettema T.J."/>
        </authorList>
    </citation>
    <scope>NUCLEOTIDE SEQUENCE</scope>
</reference>